<dbReference type="GO" id="GO:0006508">
    <property type="term" value="P:proteolysis"/>
    <property type="evidence" value="ECO:0007669"/>
    <property type="project" value="UniProtKB-KW"/>
</dbReference>
<accession>A0A643FAI8</accession>
<protein>
    <submittedName>
        <fullName evidence="6">Cyanophycinase</fullName>
    </submittedName>
</protein>
<keyword evidence="5" id="KW-0732">Signal</keyword>
<keyword evidence="7" id="KW-1185">Reference proteome</keyword>
<comment type="similarity">
    <text evidence="1">Belongs to the peptidase S51 family.</text>
</comment>
<dbReference type="Gene3D" id="3.40.50.880">
    <property type="match status" value="1"/>
</dbReference>
<evidence type="ECO:0000256" key="2">
    <source>
        <dbReference type="ARBA" id="ARBA00022670"/>
    </source>
</evidence>
<evidence type="ECO:0000313" key="6">
    <source>
        <dbReference type="EMBL" id="KAB0580667.1"/>
    </source>
</evidence>
<dbReference type="CDD" id="cd03145">
    <property type="entry name" value="GAT1_cyanophycinase"/>
    <property type="match status" value="1"/>
</dbReference>
<dbReference type="GO" id="GO:0008236">
    <property type="term" value="F:serine-type peptidase activity"/>
    <property type="evidence" value="ECO:0007669"/>
    <property type="project" value="UniProtKB-KW"/>
</dbReference>
<dbReference type="InterPro" id="IPR029062">
    <property type="entry name" value="Class_I_gatase-like"/>
</dbReference>
<gene>
    <name evidence="6" type="ORF">F7Q92_13315</name>
</gene>
<organism evidence="6 7">
    <name type="scientific">Ideonella dechloratans</name>
    <dbReference type="NCBI Taxonomy" id="36863"/>
    <lineage>
        <taxon>Bacteria</taxon>
        <taxon>Pseudomonadati</taxon>
        <taxon>Pseudomonadota</taxon>
        <taxon>Betaproteobacteria</taxon>
        <taxon>Burkholderiales</taxon>
        <taxon>Sphaerotilaceae</taxon>
        <taxon>Ideonella</taxon>
    </lineage>
</organism>
<keyword evidence="3" id="KW-0378">Hydrolase</keyword>
<reference evidence="6 7" key="1">
    <citation type="submission" date="2019-09" db="EMBL/GenBank/DDBJ databases">
        <title>Draft genome sequences of 48 bacterial type strains from the CCUG.</title>
        <authorList>
            <person name="Tunovic T."/>
            <person name="Pineiro-Iglesias B."/>
            <person name="Unosson C."/>
            <person name="Inganas E."/>
            <person name="Ohlen M."/>
            <person name="Cardew S."/>
            <person name="Jensie-Markopoulos S."/>
            <person name="Salva-Serra F."/>
            <person name="Jaen-Luchoro D."/>
            <person name="Karlsson R."/>
            <person name="Svensson-Stadler L."/>
            <person name="Chun J."/>
            <person name="Moore E."/>
        </authorList>
    </citation>
    <scope>NUCLEOTIDE SEQUENCE [LARGE SCALE GENOMIC DNA]</scope>
    <source>
        <strain evidence="6 7">CCUG 30977</strain>
    </source>
</reference>
<feature type="signal peptide" evidence="5">
    <location>
        <begin position="1"/>
        <end position="20"/>
    </location>
</feature>
<dbReference type="EMBL" id="VZPB01000031">
    <property type="protein sequence ID" value="KAB0580667.1"/>
    <property type="molecule type" value="Genomic_DNA"/>
</dbReference>
<dbReference type="Proteomes" id="UP000430120">
    <property type="component" value="Unassembled WGS sequence"/>
</dbReference>
<name>A0A643FAI8_IDEDE</name>
<keyword evidence="4" id="KW-0720">Serine protease</keyword>
<dbReference type="InterPro" id="IPR005320">
    <property type="entry name" value="Peptidase_S51"/>
</dbReference>
<evidence type="ECO:0000256" key="4">
    <source>
        <dbReference type="ARBA" id="ARBA00022825"/>
    </source>
</evidence>
<evidence type="ECO:0000256" key="5">
    <source>
        <dbReference type="SAM" id="SignalP"/>
    </source>
</evidence>
<dbReference type="Pfam" id="PF03575">
    <property type="entry name" value="Peptidase_S51"/>
    <property type="match status" value="1"/>
</dbReference>
<evidence type="ECO:0000313" key="7">
    <source>
        <dbReference type="Proteomes" id="UP000430120"/>
    </source>
</evidence>
<dbReference type="OrthoDB" id="9799980at2"/>
<dbReference type="SUPFAM" id="SSF52317">
    <property type="entry name" value="Class I glutamine amidotransferase-like"/>
    <property type="match status" value="1"/>
</dbReference>
<dbReference type="AlphaFoldDB" id="A0A643FAI8"/>
<sequence>MQQMWLLVLLLVTGLLTAQAAPTKTAAKYSYYTTGTVYFQRGNVTPLQPLPTPQGQALRPLVLMGGGPDVDDAYRWMIDRAGITPATGGRFVVIRTTGTDAYDPYLYYSDKKKSTTTPAVDGYVGGAFLGLSAAETLVLSSRAAADDDFVNTVVGTANAVWIAGGDQSSYVNLWQGTKLNATLKNLLARNIPLGGTSAGANVMGQFVFSALNGSVTSAQALGDPYNSLMTFDPTPFNGSGFFSASDVPALQNTFVDPHFDAQDRMGRLVAFVSRSVALAGSAGCSGGILTVPAARGIGVDVETALAVEADPVSGHFVGRRMTNVSTTTTSAVHFLTPLAAPQTCLAGTPLTVHTVEDQVLADSATAFDFALWWSRVPSGLYTYTVDESAGVQTPVAIPY</sequence>
<comment type="caution">
    <text evidence="6">The sequence shown here is derived from an EMBL/GenBank/DDBJ whole genome shotgun (WGS) entry which is preliminary data.</text>
</comment>
<evidence type="ECO:0000256" key="1">
    <source>
        <dbReference type="ARBA" id="ARBA00006534"/>
    </source>
</evidence>
<proteinExistence type="inferred from homology"/>
<keyword evidence="2" id="KW-0645">Protease</keyword>
<dbReference type="PANTHER" id="PTHR36175">
    <property type="entry name" value="CYANOPHYCINASE"/>
    <property type="match status" value="1"/>
</dbReference>
<evidence type="ECO:0000256" key="3">
    <source>
        <dbReference type="ARBA" id="ARBA00022801"/>
    </source>
</evidence>
<feature type="chain" id="PRO_5024935876" evidence="5">
    <location>
        <begin position="21"/>
        <end position="399"/>
    </location>
</feature>
<dbReference type="PANTHER" id="PTHR36175:SF1">
    <property type="entry name" value="CYANOPHYCINASE"/>
    <property type="match status" value="1"/>
</dbReference>